<comment type="caution">
    <text evidence="1">The sequence shown here is derived from an EMBL/GenBank/DDBJ whole genome shotgun (WGS) entry which is preliminary data.</text>
</comment>
<dbReference type="Proteomes" id="UP000326476">
    <property type="component" value="Unassembled WGS sequence"/>
</dbReference>
<dbReference type="EMBL" id="VYVN01000020">
    <property type="protein sequence ID" value="KAA9238999.1"/>
    <property type="molecule type" value="Genomic_DNA"/>
</dbReference>
<sequence length="147" mass="17593">MSQTVYTVYWENKRDDVRKEHGTFASEEEALAGIKAWWELQKDKYDNVQTVRTNTGALEIQYEDDNYVYRIEEEQLDGQLPKKSYTLRKPGQIEAERNKYDVDDDYYLFDELAEPYRDRLIVAMNDSQKARQYIYNERGQLIKKLGQ</sequence>
<gene>
    <name evidence="1" type="ORF">F6I34_07365</name>
</gene>
<dbReference type="AlphaFoldDB" id="A0A0X8FEG9"/>
<name>A0A0X8FEG9_9LACT</name>
<protein>
    <submittedName>
        <fullName evidence="1">Uncharacterized protein</fullName>
    </submittedName>
</protein>
<proteinExistence type="predicted"/>
<organism evidence="1 2">
    <name type="scientific">Aerococcus tenax</name>
    <dbReference type="NCBI Taxonomy" id="3078812"/>
    <lineage>
        <taxon>Bacteria</taxon>
        <taxon>Bacillati</taxon>
        <taxon>Bacillota</taxon>
        <taxon>Bacilli</taxon>
        <taxon>Lactobacillales</taxon>
        <taxon>Aerococcaceae</taxon>
        <taxon>Aerococcus</taxon>
    </lineage>
</organism>
<dbReference type="KEGG" id="aun:AWM73_04535"/>
<evidence type="ECO:0000313" key="2">
    <source>
        <dbReference type="Proteomes" id="UP000326476"/>
    </source>
</evidence>
<dbReference type="OrthoDB" id="2166202at2"/>
<accession>A0A0X8FEG9</accession>
<evidence type="ECO:0000313" key="1">
    <source>
        <dbReference type="EMBL" id="KAA9238999.1"/>
    </source>
</evidence>
<dbReference type="GeneID" id="89334218"/>
<reference evidence="2" key="1">
    <citation type="submission" date="2019-09" db="EMBL/GenBank/DDBJ databases">
        <title>Draft genome sequence assemblies of isolates from the urinary tract.</title>
        <authorList>
            <person name="Mores C.R."/>
            <person name="Putonti C."/>
            <person name="Wolfe A.J."/>
        </authorList>
    </citation>
    <scope>NUCLEOTIDE SEQUENCE [LARGE SCALE GENOMIC DNA]</scope>
    <source>
        <strain evidence="2">UMB8614</strain>
    </source>
</reference>
<dbReference type="RefSeq" id="WP_060778272.1">
    <property type="nucleotide sequence ID" value="NZ_CAJHOY010000001.1"/>
</dbReference>
<keyword evidence="2" id="KW-1185">Reference proteome</keyword>